<organism evidence="2">
    <name type="scientific">Strongyloides stercoralis</name>
    <name type="common">Threadworm</name>
    <dbReference type="NCBI Taxonomy" id="6248"/>
    <lineage>
        <taxon>Eukaryota</taxon>
        <taxon>Metazoa</taxon>
        <taxon>Ecdysozoa</taxon>
        <taxon>Nematoda</taxon>
        <taxon>Chromadorea</taxon>
        <taxon>Rhabditida</taxon>
        <taxon>Tylenchina</taxon>
        <taxon>Panagrolaimomorpha</taxon>
        <taxon>Strongyloidoidea</taxon>
        <taxon>Strongyloididae</taxon>
        <taxon>Strongyloides</taxon>
    </lineage>
</organism>
<dbReference type="PANTHER" id="PTHR10334">
    <property type="entry name" value="CYSTEINE-RICH SECRETORY PROTEIN-RELATED"/>
    <property type="match status" value="1"/>
</dbReference>
<dbReference type="InterPro" id="IPR001283">
    <property type="entry name" value="CRISP-related"/>
</dbReference>
<sequence>MVILKYDIKIIRGRAFYIYFKSIFATKEEMIEKIKSQFGADKLRFVRLAYYPKELENLKGESKNYKPNLETIDINSIGHGKKKSYEVKQHQNPDGSTCYQCGSKVFQTHESAVRYSRIKQTKLQFTDEKVQEFKKEEPPNQVSINRKVVTNPQKDAEKVREELEKKYTPNVLINGVRFSNIIWKTIWTGSTYDGYSRHGFFILKQKFLKEINTYRSFHNVEPLIRSHNLENTAQWCANKYLTKRRPDFNVGENFNLLVSKVGYLESPILVKYWYDEESKFKFNHPNGTTKTEHFSQLIWKGTREVGIGVIKKREYIFVALLFNPKGNIPNEYDKNVFPRKIKG</sequence>
<feature type="domain" description="SCP" evidence="1">
    <location>
        <begin position="204"/>
        <end position="330"/>
    </location>
</feature>
<dbReference type="AlphaFoldDB" id="A0A0K0ELQ6"/>
<dbReference type="InterPro" id="IPR014044">
    <property type="entry name" value="CAP_dom"/>
</dbReference>
<dbReference type="STRING" id="6248.A0A0K0ELQ6"/>
<evidence type="ECO:0000313" key="2">
    <source>
        <dbReference type="WBParaSite" id="SSTP_0001039800.1"/>
    </source>
</evidence>
<proteinExistence type="predicted"/>
<dbReference type="Pfam" id="PF24100">
    <property type="entry name" value="DUF7381"/>
    <property type="match status" value="1"/>
</dbReference>
<dbReference type="InterPro" id="IPR055805">
    <property type="entry name" value="DUF7381"/>
</dbReference>
<dbReference type="Gene3D" id="3.40.33.10">
    <property type="entry name" value="CAP"/>
    <property type="match status" value="1"/>
</dbReference>
<dbReference type="SUPFAM" id="SSF55797">
    <property type="entry name" value="PR-1-like"/>
    <property type="match status" value="1"/>
</dbReference>
<dbReference type="InterPro" id="IPR035940">
    <property type="entry name" value="CAP_sf"/>
</dbReference>
<dbReference type="Pfam" id="PF00188">
    <property type="entry name" value="CAP"/>
    <property type="match status" value="1"/>
</dbReference>
<dbReference type="WBParaSite" id="SSTP_0001039800.1">
    <property type="protein sequence ID" value="SSTP_0001039800.1"/>
    <property type="gene ID" value="SSTP_0001039800"/>
</dbReference>
<accession>A0A0K0ELQ6</accession>
<dbReference type="SMART" id="SM00198">
    <property type="entry name" value="SCP"/>
    <property type="match status" value="1"/>
</dbReference>
<reference evidence="2" key="1">
    <citation type="submission" date="2015-08" db="UniProtKB">
        <authorList>
            <consortium name="WormBaseParasite"/>
        </authorList>
    </citation>
    <scope>IDENTIFICATION</scope>
</reference>
<protein>
    <submittedName>
        <fullName evidence="2">SCP domain-containing protein</fullName>
    </submittedName>
</protein>
<name>A0A0K0ELQ6_STRER</name>
<evidence type="ECO:0000259" key="1">
    <source>
        <dbReference type="SMART" id="SM00198"/>
    </source>
</evidence>